<feature type="chain" id="PRO_5013040099" evidence="1">
    <location>
        <begin position="16"/>
        <end position="80"/>
    </location>
</feature>
<feature type="non-terminal residue" evidence="2">
    <location>
        <position position="1"/>
    </location>
</feature>
<name>A0A0V0GII5_SOLCH</name>
<accession>A0A0V0GII5</accession>
<organism evidence="2">
    <name type="scientific">Solanum chacoense</name>
    <name type="common">Chaco potato</name>
    <dbReference type="NCBI Taxonomy" id="4108"/>
    <lineage>
        <taxon>Eukaryota</taxon>
        <taxon>Viridiplantae</taxon>
        <taxon>Streptophyta</taxon>
        <taxon>Embryophyta</taxon>
        <taxon>Tracheophyta</taxon>
        <taxon>Spermatophyta</taxon>
        <taxon>Magnoliopsida</taxon>
        <taxon>eudicotyledons</taxon>
        <taxon>Gunneridae</taxon>
        <taxon>Pentapetalae</taxon>
        <taxon>asterids</taxon>
        <taxon>lamiids</taxon>
        <taxon>Solanales</taxon>
        <taxon>Solanaceae</taxon>
        <taxon>Solanoideae</taxon>
        <taxon>Solaneae</taxon>
        <taxon>Solanum</taxon>
    </lineage>
</organism>
<sequence>RWLIFFFSTLLLIFAQNQNVLYLVRLKFSLTQMVYFLLDPDDSFSVVAAAVNISGTSVVGPFQSFSTTSLRFHLSFQQSH</sequence>
<protein>
    <submittedName>
        <fullName evidence="2">Putative ovule protein</fullName>
    </submittedName>
</protein>
<keyword evidence="1" id="KW-0732">Signal</keyword>
<dbReference type="AlphaFoldDB" id="A0A0V0GII5"/>
<reference evidence="2" key="1">
    <citation type="submission" date="2015-12" db="EMBL/GenBank/DDBJ databases">
        <title>Gene expression during late stages of embryo sac development: a critical building block for successful pollen-pistil interactions.</title>
        <authorList>
            <person name="Liu Y."/>
            <person name="Joly V."/>
            <person name="Sabar M."/>
            <person name="Matton D.P."/>
        </authorList>
    </citation>
    <scope>NUCLEOTIDE SEQUENCE</scope>
</reference>
<dbReference type="EMBL" id="GEDG01039598">
    <property type="protein sequence ID" value="JAP07056.1"/>
    <property type="molecule type" value="Transcribed_RNA"/>
</dbReference>
<evidence type="ECO:0000313" key="2">
    <source>
        <dbReference type="EMBL" id="JAP07056.1"/>
    </source>
</evidence>
<feature type="signal peptide" evidence="1">
    <location>
        <begin position="1"/>
        <end position="15"/>
    </location>
</feature>
<proteinExistence type="predicted"/>
<evidence type="ECO:0000256" key="1">
    <source>
        <dbReference type="SAM" id="SignalP"/>
    </source>
</evidence>